<dbReference type="Pfam" id="PF04910">
    <property type="entry name" value="Tcf25"/>
    <property type="match status" value="1"/>
</dbReference>
<feature type="region of interest" description="Disordered" evidence="1">
    <location>
        <begin position="266"/>
        <end position="286"/>
    </location>
</feature>
<organism evidence="2 3">
    <name type="scientific">Ceratobasidium theobromae</name>
    <dbReference type="NCBI Taxonomy" id="1582974"/>
    <lineage>
        <taxon>Eukaryota</taxon>
        <taxon>Fungi</taxon>
        <taxon>Dikarya</taxon>
        <taxon>Basidiomycota</taxon>
        <taxon>Agaricomycotina</taxon>
        <taxon>Agaricomycetes</taxon>
        <taxon>Cantharellales</taxon>
        <taxon>Ceratobasidiaceae</taxon>
        <taxon>Ceratobasidium</taxon>
    </lineage>
</organism>
<evidence type="ECO:0000313" key="2">
    <source>
        <dbReference type="EMBL" id="KAB5595371.1"/>
    </source>
</evidence>
<keyword evidence="3" id="KW-1185">Reference proteome</keyword>
<name>A0A5N5QUW8_9AGAM</name>
<dbReference type="OrthoDB" id="205993at2759"/>
<gene>
    <name evidence="2" type="ORF">CTheo_1243</name>
</gene>
<dbReference type="InterPro" id="IPR006994">
    <property type="entry name" value="TCF25/Rqc1"/>
</dbReference>
<reference evidence="2 3" key="1">
    <citation type="journal article" date="2019" name="Fungal Biol. Biotechnol.">
        <title>Draft genome sequence of fastidious pathogen Ceratobasidium theobromae, which causes vascular-streak dieback in Theobroma cacao.</title>
        <authorList>
            <person name="Ali S.S."/>
            <person name="Asman A."/>
            <person name="Shao J."/>
            <person name="Firmansyah A.P."/>
            <person name="Susilo A.W."/>
            <person name="Rosmana A."/>
            <person name="McMahon P."/>
            <person name="Junaid M."/>
            <person name="Guest D."/>
            <person name="Kheng T.Y."/>
            <person name="Meinhardt L.W."/>
            <person name="Bailey B.A."/>
        </authorList>
    </citation>
    <scope>NUCLEOTIDE SEQUENCE [LARGE SCALE GENOMIC DNA]</scope>
    <source>
        <strain evidence="2 3">CT2</strain>
    </source>
</reference>
<protein>
    <submittedName>
        <fullName evidence="2">Transcription factor protein</fullName>
    </submittedName>
</protein>
<feature type="region of interest" description="Disordered" evidence="1">
    <location>
        <begin position="1"/>
        <end position="42"/>
    </location>
</feature>
<evidence type="ECO:0000313" key="3">
    <source>
        <dbReference type="Proteomes" id="UP000383932"/>
    </source>
</evidence>
<accession>A0A5N5QUW8</accession>
<comment type="caution">
    <text evidence="2">The sequence shown here is derived from an EMBL/GenBank/DDBJ whole genome shotgun (WGS) entry which is preliminary data.</text>
</comment>
<dbReference type="GO" id="GO:1990116">
    <property type="term" value="P:ribosome-associated ubiquitin-dependent protein catabolic process"/>
    <property type="evidence" value="ECO:0007669"/>
    <property type="project" value="TreeGrafter"/>
</dbReference>
<dbReference type="EMBL" id="SSOP01000010">
    <property type="protein sequence ID" value="KAB5595371.1"/>
    <property type="molecule type" value="Genomic_DNA"/>
</dbReference>
<feature type="compositionally biased region" description="Acidic residues" evidence="1">
    <location>
        <begin position="113"/>
        <end position="124"/>
    </location>
</feature>
<feature type="region of interest" description="Disordered" evidence="1">
    <location>
        <begin position="71"/>
        <end position="195"/>
    </location>
</feature>
<sequence length="759" mass="83874">MLASGARQDCGNLSQPPKDTKMTATISAKGDPTPRDVGNSLISDHLRSGQRKLNELGLSNNHELEELQRLETSHVAKEPDQDVPEQQAEPGEGSEPARETVQGASKFDLLMAESEEQDESEEEITVQVKGKTVSITPPSPAIFLPCPKSKKKKKKKKNSASVTPAEPDRIARSTTQSTNKANRNATGKAGKNKSGKDEIDLALEELAEKFPHLRVSGKSAQSASEEVANATSQALFSLLGASLKDFDSDAEMRRFFGSKVVNSSKPSQRAQKISRSHLTRPTQQWGYGTPQGLSMVPLDDYEKRRKGYTRQGEKWWNIEHSVDYKRTQLKFLHCVTLSEPSALFTLFRSEPWHIDTLLQIGEILKHQEELSQAADFVERAIYAFEHAFPVAFDITAGSSRLDFDRIENRPLFLTLHRHVLSLSRRGTPRTAFEFARLLFALDPIGDPHGAAFYLDFLSAKGGMGQWLLDVWDLWPQVRNDVADNTLASHGIDIRCMPGWAYTRALVLYDQETKKRDATHEASTAALTEAIIAFPEVVPYLVDKASLNLPSKVCAHDSLRITTQYVYDDPAGSALHMLGHLYALRANSLWKNEPHSTWLISTIASAESKLGSPLPNREAAYKHFAQGPTEAMARHASVADLRAISAYCRPGTYPPVSHAYDPLAPSTSLTYYDETYFRNVPRSQSTINSTGSQQQIPGGFEDEDEELDIGVEGIDPQVLLNHVMDQAEAGGQAPIDPGQLQQLIARLFGGAAPVQEPAEQ</sequence>
<feature type="compositionally biased region" description="Polar residues" evidence="1">
    <location>
        <begin position="172"/>
        <end position="185"/>
    </location>
</feature>
<feature type="compositionally biased region" description="Basic and acidic residues" evidence="1">
    <location>
        <begin position="71"/>
        <end position="80"/>
    </location>
</feature>
<feature type="compositionally biased region" description="Basic residues" evidence="1">
    <location>
        <begin position="148"/>
        <end position="158"/>
    </location>
</feature>
<dbReference type="AlphaFoldDB" id="A0A5N5QUW8"/>
<dbReference type="GO" id="GO:1990112">
    <property type="term" value="C:RQC complex"/>
    <property type="evidence" value="ECO:0007669"/>
    <property type="project" value="TreeGrafter"/>
</dbReference>
<dbReference type="PANTHER" id="PTHR22684">
    <property type="entry name" value="NULP1-RELATED"/>
    <property type="match status" value="1"/>
</dbReference>
<dbReference type="Proteomes" id="UP000383932">
    <property type="component" value="Unassembled WGS sequence"/>
</dbReference>
<proteinExistence type="predicted"/>
<evidence type="ECO:0000256" key="1">
    <source>
        <dbReference type="SAM" id="MobiDB-lite"/>
    </source>
</evidence>
<dbReference type="PANTHER" id="PTHR22684:SF0">
    <property type="entry name" value="RIBOSOME QUALITY CONTROL COMPLEX SUBUNIT TCF25"/>
    <property type="match status" value="1"/>
</dbReference>
<dbReference type="GO" id="GO:0072344">
    <property type="term" value="P:rescue of stalled ribosome"/>
    <property type="evidence" value="ECO:0007669"/>
    <property type="project" value="TreeGrafter"/>
</dbReference>
<feature type="compositionally biased region" description="Polar residues" evidence="1">
    <location>
        <begin position="11"/>
        <end position="26"/>
    </location>
</feature>